<feature type="compositionally biased region" description="Polar residues" evidence="20">
    <location>
        <begin position="230"/>
        <end position="243"/>
    </location>
</feature>
<evidence type="ECO:0000256" key="8">
    <source>
        <dbReference type="ARBA" id="ARBA00022786"/>
    </source>
</evidence>
<keyword evidence="10" id="KW-0788">Thiol protease</keyword>
<evidence type="ECO:0000256" key="5">
    <source>
        <dbReference type="ARBA" id="ARBA00022490"/>
    </source>
</evidence>
<evidence type="ECO:0000256" key="4">
    <source>
        <dbReference type="ARBA" id="ARBA00012759"/>
    </source>
</evidence>
<dbReference type="InterPro" id="IPR003903">
    <property type="entry name" value="UIM_dom"/>
</dbReference>
<evidence type="ECO:0000256" key="16">
    <source>
        <dbReference type="ARBA" id="ARBA00069055"/>
    </source>
</evidence>
<dbReference type="PANTHER" id="PTHR14159">
    <property type="entry name" value="ATAXIN-3-RELATED"/>
    <property type="match status" value="1"/>
</dbReference>
<dbReference type="InterPro" id="IPR006155">
    <property type="entry name" value="Josephin"/>
</dbReference>
<evidence type="ECO:0000256" key="14">
    <source>
        <dbReference type="ARBA" id="ARBA00060106"/>
    </source>
</evidence>
<keyword evidence="12" id="KW-0804">Transcription</keyword>
<evidence type="ECO:0000256" key="6">
    <source>
        <dbReference type="ARBA" id="ARBA00022670"/>
    </source>
</evidence>
<evidence type="ECO:0000256" key="9">
    <source>
        <dbReference type="ARBA" id="ARBA00022801"/>
    </source>
</evidence>
<name>A0A7I8VG35_9ANNE</name>
<dbReference type="Pfam" id="PF02099">
    <property type="entry name" value="Josephin"/>
    <property type="match status" value="1"/>
</dbReference>
<evidence type="ECO:0000256" key="13">
    <source>
        <dbReference type="ARBA" id="ARBA00023242"/>
    </source>
</evidence>
<feature type="active site" description="Nucleophile" evidence="18">
    <location>
        <position position="14"/>
    </location>
</feature>
<keyword evidence="23" id="KW-1185">Reference proteome</keyword>
<evidence type="ECO:0000256" key="2">
    <source>
        <dbReference type="ARBA" id="ARBA00004123"/>
    </source>
</evidence>
<comment type="catalytic activity">
    <reaction evidence="1">
        <text>Thiol-dependent hydrolysis of ester, thioester, amide, peptide and isopeptide bonds formed by the C-terminal Gly of ubiquitin (a 76-residue protein attached to proteins as an intracellular targeting signal).</text>
        <dbReference type="EC" id="3.4.19.12"/>
    </reaction>
</comment>
<feature type="active site" evidence="18 19">
    <location>
        <position position="126"/>
    </location>
</feature>
<comment type="subcellular location">
    <subcellularLocation>
        <location evidence="3">Cytoplasm</location>
    </subcellularLocation>
    <subcellularLocation>
        <location evidence="2">Nucleus</location>
    </subcellularLocation>
</comment>
<keyword evidence="6" id="KW-0645">Protease</keyword>
<comment type="function">
    <text evidence="14">Acts as a chain editing deubiquitinating enzyme that binds and cleaves 'Lys-48'-linked polyubiquitin chains, with a preference for chains containing four or more ubiquitin molecules thereby modulating protein degradation by the ubiquitin-proteasome pathway. Probably by regulating the IGF-1-insulin-like pathway, regulates lifespan. Regulates germline DNA double-strand-break repair and apoptosis in response to DNA damage by recruiting E4 ubiquitin-protein ligase ufd-2 to DNA repair foci. Interacts with key regulators of transcription and represses transcription. Acts as a histone-binding protein that regulates transcription.</text>
</comment>
<dbReference type="GO" id="GO:0005737">
    <property type="term" value="C:cytoplasm"/>
    <property type="evidence" value="ECO:0007669"/>
    <property type="project" value="UniProtKB-SubCell"/>
</dbReference>
<dbReference type="InterPro" id="IPR033865">
    <property type="entry name" value="Ataxin-3"/>
</dbReference>
<protein>
    <recommendedName>
        <fullName evidence="16">Ataxin-3 homolog</fullName>
        <ecNumber evidence="4">3.4.19.12</ecNumber>
    </recommendedName>
    <alternativeName>
        <fullName evidence="17">Machado-Joseph disease-like protein</fullName>
    </alternativeName>
</protein>
<evidence type="ECO:0000256" key="3">
    <source>
        <dbReference type="ARBA" id="ARBA00004496"/>
    </source>
</evidence>
<sequence>MDLIFHEKQEGSLCGQHCLNNLLQGAYFSAVDLADLASQLDETERSHLGSNSSSTSHNMDDSGYFSIQVLQKALEIWNICLFSFKSSRPEAVAARIDAHSQKAYICNFQDHWFSIRKIGLQWFNLNSMHSAPELISDTYLSLFLAQLQTDGYSIFVVSGNLPDCDADAILKLAPIEANKVKLNQTPRSGSENSSDLEKALEESRQMNEENDESLQRALKESLQEYEKNQTSDIPQCQSTSRIPATQEELRRKRLEKFGSSSN</sequence>
<dbReference type="Gene3D" id="1.10.287.10">
    <property type="entry name" value="S15/NS1, RNA-binding"/>
    <property type="match status" value="1"/>
</dbReference>
<keyword evidence="8" id="KW-0833">Ubl conjugation pathway</keyword>
<evidence type="ECO:0000256" key="19">
    <source>
        <dbReference type="PROSITE-ProRule" id="PRU00331"/>
    </source>
</evidence>
<dbReference type="PROSITE" id="PS50330">
    <property type="entry name" value="UIM"/>
    <property type="match status" value="1"/>
</dbReference>
<evidence type="ECO:0000256" key="15">
    <source>
        <dbReference type="ARBA" id="ARBA00063584"/>
    </source>
</evidence>
<evidence type="ECO:0000256" key="7">
    <source>
        <dbReference type="ARBA" id="ARBA00022737"/>
    </source>
</evidence>
<gene>
    <name evidence="22" type="ORF">DGYR_LOCUS3111</name>
</gene>
<dbReference type="OrthoDB" id="10063692at2759"/>
<proteinExistence type="predicted"/>
<dbReference type="EC" id="3.4.19.12" evidence="4"/>
<organism evidence="22 23">
    <name type="scientific">Dimorphilus gyrociliatus</name>
    <dbReference type="NCBI Taxonomy" id="2664684"/>
    <lineage>
        <taxon>Eukaryota</taxon>
        <taxon>Metazoa</taxon>
        <taxon>Spiralia</taxon>
        <taxon>Lophotrochozoa</taxon>
        <taxon>Annelida</taxon>
        <taxon>Polychaeta</taxon>
        <taxon>Polychaeta incertae sedis</taxon>
        <taxon>Dinophilidae</taxon>
        <taxon>Dimorphilus</taxon>
    </lineage>
</organism>
<keyword evidence="7" id="KW-0677">Repeat</keyword>
<evidence type="ECO:0000256" key="20">
    <source>
        <dbReference type="SAM" id="MobiDB-lite"/>
    </source>
</evidence>
<keyword evidence="11" id="KW-0805">Transcription regulation</keyword>
<evidence type="ECO:0000313" key="22">
    <source>
        <dbReference type="EMBL" id="CAD5114246.1"/>
    </source>
</evidence>
<dbReference type="PROSITE" id="PS50957">
    <property type="entry name" value="JOSEPHIN"/>
    <property type="match status" value="1"/>
</dbReference>
<dbReference type="FunFam" id="1.10.287.10:FF:000018">
    <property type="entry name" value="Ataxin-3 homolog"/>
    <property type="match status" value="1"/>
</dbReference>
<accession>A0A7I8VG35</accession>
<evidence type="ECO:0000256" key="18">
    <source>
        <dbReference type="PIRSR" id="PIRSR633865-1"/>
    </source>
</evidence>
<feature type="domain" description="Josephin" evidence="21">
    <location>
        <begin position="1"/>
        <end position="172"/>
    </location>
</feature>
<keyword evidence="9 19" id="KW-0378">Hydrolase</keyword>
<dbReference type="Gene3D" id="3.90.70.40">
    <property type="match status" value="1"/>
</dbReference>
<dbReference type="SMART" id="SM01246">
    <property type="entry name" value="Josephin"/>
    <property type="match status" value="1"/>
</dbReference>
<feature type="active site" description="Proton acceptor" evidence="18">
    <location>
        <position position="111"/>
    </location>
</feature>
<evidence type="ECO:0000313" key="23">
    <source>
        <dbReference type="Proteomes" id="UP000549394"/>
    </source>
</evidence>
<evidence type="ECO:0000256" key="17">
    <source>
        <dbReference type="ARBA" id="ARBA00082365"/>
    </source>
</evidence>
<dbReference type="GO" id="GO:0004843">
    <property type="term" value="F:cysteine-type deubiquitinase activity"/>
    <property type="evidence" value="ECO:0007669"/>
    <property type="project" value="UniProtKB-EC"/>
</dbReference>
<feature type="active site" evidence="19">
    <location>
        <position position="111"/>
    </location>
</feature>
<dbReference type="GO" id="GO:0005634">
    <property type="term" value="C:nucleus"/>
    <property type="evidence" value="ECO:0007669"/>
    <property type="project" value="UniProtKB-SubCell"/>
</dbReference>
<comment type="caution">
    <text evidence="22">The sequence shown here is derived from an EMBL/GenBank/DDBJ whole genome shotgun (WGS) entry which is preliminary data.</text>
</comment>
<evidence type="ECO:0000256" key="12">
    <source>
        <dbReference type="ARBA" id="ARBA00023163"/>
    </source>
</evidence>
<reference evidence="22 23" key="1">
    <citation type="submission" date="2020-08" db="EMBL/GenBank/DDBJ databases">
        <authorList>
            <person name="Hejnol A."/>
        </authorList>
    </citation>
    <scope>NUCLEOTIDE SEQUENCE [LARGE SCALE GENOMIC DNA]</scope>
</reference>
<comment type="subunit">
    <text evidence="15">Forms a complex composed of deubiquitinating enzyme atx-3, adapter ubxn-5 and cdc-48.1. Forms a complex composed of deubiquitinating enzyme atx-3, E4 ubiquitin-protein ligase ufd-2 and cdc-48.1. Interacts (via RRDR motif) with cdc-48.1 (via N-terminus) and cdc-48.2 (via N-terminus); the interaction with cdc-48.1 is not required for atx-3 enzymatic activity. Interacts (via C-terminus) with ubxn-5. May interact with ned-8.</text>
</comment>
<feature type="compositionally biased region" description="Basic and acidic residues" evidence="20">
    <location>
        <begin position="195"/>
        <end position="229"/>
    </location>
</feature>
<feature type="active site" evidence="19">
    <location>
        <position position="14"/>
    </location>
</feature>
<dbReference type="SMART" id="SM00726">
    <property type="entry name" value="UIM"/>
    <property type="match status" value="2"/>
</dbReference>
<dbReference type="GO" id="GO:0016579">
    <property type="term" value="P:protein deubiquitination"/>
    <property type="evidence" value="ECO:0007669"/>
    <property type="project" value="InterPro"/>
</dbReference>
<dbReference type="EMBL" id="CAJFCJ010000005">
    <property type="protein sequence ID" value="CAD5114246.1"/>
    <property type="molecule type" value="Genomic_DNA"/>
</dbReference>
<dbReference type="PANTHER" id="PTHR14159:SF0">
    <property type="entry name" value="ATAXIN-3-RELATED"/>
    <property type="match status" value="1"/>
</dbReference>
<dbReference type="FunFam" id="3.90.70.40:FF:000005">
    <property type="entry name" value="Ataxin 3"/>
    <property type="match status" value="1"/>
</dbReference>
<feature type="compositionally biased region" description="Polar residues" evidence="20">
    <location>
        <begin position="183"/>
        <end position="193"/>
    </location>
</feature>
<evidence type="ECO:0000256" key="1">
    <source>
        <dbReference type="ARBA" id="ARBA00000707"/>
    </source>
</evidence>
<feature type="region of interest" description="Disordered" evidence="20">
    <location>
        <begin position="183"/>
        <end position="262"/>
    </location>
</feature>
<keyword evidence="5" id="KW-0963">Cytoplasm</keyword>
<dbReference type="PRINTS" id="PR01233">
    <property type="entry name" value="JOSEPHIN"/>
</dbReference>
<dbReference type="GO" id="GO:0006508">
    <property type="term" value="P:proteolysis"/>
    <property type="evidence" value="ECO:0007669"/>
    <property type="project" value="UniProtKB-KW"/>
</dbReference>
<dbReference type="AlphaFoldDB" id="A0A7I8VG35"/>
<evidence type="ECO:0000259" key="21">
    <source>
        <dbReference type="PROSITE" id="PS50957"/>
    </source>
</evidence>
<keyword evidence="13" id="KW-0539">Nucleus</keyword>
<evidence type="ECO:0000256" key="11">
    <source>
        <dbReference type="ARBA" id="ARBA00023015"/>
    </source>
</evidence>
<evidence type="ECO:0000256" key="10">
    <source>
        <dbReference type="ARBA" id="ARBA00022807"/>
    </source>
</evidence>
<dbReference type="Proteomes" id="UP000549394">
    <property type="component" value="Unassembled WGS sequence"/>
</dbReference>